<evidence type="ECO:0000313" key="7">
    <source>
        <dbReference type="EMBL" id="PKD44738.1"/>
    </source>
</evidence>
<comment type="subcellular location">
    <subcellularLocation>
        <location evidence="5 6">Cell membrane</location>
        <topology evidence="5 6">Multi-pass membrane protein</topology>
    </subcellularLocation>
    <subcellularLocation>
        <location evidence="1">Membrane</location>
        <topology evidence="1">Multi-pass membrane protein</topology>
    </subcellularLocation>
</comment>
<feature type="transmembrane region" description="Helical" evidence="5">
    <location>
        <begin position="276"/>
        <end position="293"/>
    </location>
</feature>
<comment type="catalytic activity">
    <reaction evidence="5">
        <text>a quinone + NADH + 5 H(+)(in) = a quinol + NAD(+) + 4 H(+)(out)</text>
        <dbReference type="Rhea" id="RHEA:57888"/>
        <dbReference type="ChEBI" id="CHEBI:15378"/>
        <dbReference type="ChEBI" id="CHEBI:24646"/>
        <dbReference type="ChEBI" id="CHEBI:57540"/>
        <dbReference type="ChEBI" id="CHEBI:57945"/>
        <dbReference type="ChEBI" id="CHEBI:132124"/>
    </reaction>
</comment>
<feature type="transmembrane region" description="Helical" evidence="5">
    <location>
        <begin position="152"/>
        <end position="174"/>
    </location>
</feature>
<keyword evidence="5" id="KW-1278">Translocase</keyword>
<evidence type="ECO:0000256" key="3">
    <source>
        <dbReference type="ARBA" id="ARBA00022989"/>
    </source>
</evidence>
<evidence type="ECO:0000256" key="6">
    <source>
        <dbReference type="RuleBase" id="RU000471"/>
    </source>
</evidence>
<dbReference type="RefSeq" id="WP_101072026.1">
    <property type="nucleotide sequence ID" value="NZ_PISP01000001.1"/>
</dbReference>
<dbReference type="GO" id="GO:0016655">
    <property type="term" value="F:oxidoreductase activity, acting on NAD(P)H, quinone or similar compound as acceptor"/>
    <property type="evidence" value="ECO:0007669"/>
    <property type="project" value="UniProtKB-UniRule"/>
</dbReference>
<keyword evidence="5" id="KW-1003">Cell membrane</keyword>
<dbReference type="PROSITE" id="PS00668">
    <property type="entry name" value="COMPLEX1_ND1_2"/>
    <property type="match status" value="1"/>
</dbReference>
<gene>
    <name evidence="5" type="primary">nuoH</name>
    <name evidence="7" type="ORF">CWD77_04540</name>
</gene>
<dbReference type="GO" id="GO:0048038">
    <property type="term" value="F:quinone binding"/>
    <property type="evidence" value="ECO:0007669"/>
    <property type="project" value="UniProtKB-KW"/>
</dbReference>
<dbReference type="GO" id="GO:0009060">
    <property type="term" value="P:aerobic respiration"/>
    <property type="evidence" value="ECO:0007669"/>
    <property type="project" value="TreeGrafter"/>
</dbReference>
<feature type="transmembrane region" description="Helical" evidence="5">
    <location>
        <begin position="180"/>
        <end position="199"/>
    </location>
</feature>
<dbReference type="InterPro" id="IPR001694">
    <property type="entry name" value="NADH_UbQ_OxRdtase_su1/FPO"/>
</dbReference>
<dbReference type="GO" id="GO:0005886">
    <property type="term" value="C:plasma membrane"/>
    <property type="evidence" value="ECO:0007669"/>
    <property type="project" value="UniProtKB-SubCell"/>
</dbReference>
<evidence type="ECO:0000313" key="8">
    <source>
        <dbReference type="Proteomes" id="UP000233398"/>
    </source>
</evidence>
<keyword evidence="8" id="KW-1185">Reference proteome</keyword>
<accession>A0A2N0VKM4</accession>
<dbReference type="OrthoDB" id="9803734at2"/>
<dbReference type="Pfam" id="PF00146">
    <property type="entry name" value="NADHdh"/>
    <property type="match status" value="1"/>
</dbReference>
<organism evidence="7 8">
    <name type="scientific">Rhodohalobacter barkolensis</name>
    <dbReference type="NCBI Taxonomy" id="2053187"/>
    <lineage>
        <taxon>Bacteria</taxon>
        <taxon>Pseudomonadati</taxon>
        <taxon>Balneolota</taxon>
        <taxon>Balneolia</taxon>
        <taxon>Balneolales</taxon>
        <taxon>Balneolaceae</taxon>
        <taxon>Rhodohalobacter</taxon>
    </lineage>
</organism>
<dbReference type="PANTHER" id="PTHR11432">
    <property type="entry name" value="NADH DEHYDROGENASE SUBUNIT 1"/>
    <property type="match status" value="1"/>
</dbReference>
<dbReference type="EMBL" id="PISP01000001">
    <property type="protein sequence ID" value="PKD44738.1"/>
    <property type="molecule type" value="Genomic_DNA"/>
</dbReference>
<evidence type="ECO:0000256" key="4">
    <source>
        <dbReference type="ARBA" id="ARBA00023136"/>
    </source>
</evidence>
<dbReference type="Proteomes" id="UP000233398">
    <property type="component" value="Unassembled WGS sequence"/>
</dbReference>
<evidence type="ECO:0000256" key="1">
    <source>
        <dbReference type="ARBA" id="ARBA00004141"/>
    </source>
</evidence>
<feature type="transmembrane region" description="Helical" evidence="5">
    <location>
        <begin position="110"/>
        <end position="131"/>
    </location>
</feature>
<comment type="function">
    <text evidence="5">NDH-1 shuttles electrons from NADH, via FMN and iron-sulfur (Fe-S) centers, to quinones in the respiratory chain. The immediate electron acceptor for the enzyme in this species is believed to be ubiquinone. Couples the redox reaction to proton translocation (for every two electrons transferred, four hydrogen ions are translocated across the cytoplasmic membrane), and thus conserves the redox energy in a proton gradient. This subunit may bind ubiquinone.</text>
</comment>
<dbReference type="GO" id="GO:0003954">
    <property type="term" value="F:NADH dehydrogenase activity"/>
    <property type="evidence" value="ECO:0007669"/>
    <property type="project" value="TreeGrafter"/>
</dbReference>
<keyword evidence="5" id="KW-0874">Quinone</keyword>
<keyword evidence="3 5" id="KW-1133">Transmembrane helix</keyword>
<dbReference type="HAMAP" id="MF_01350">
    <property type="entry name" value="NDH1_NuoH"/>
    <property type="match status" value="1"/>
</dbReference>
<dbReference type="InterPro" id="IPR018086">
    <property type="entry name" value="NADH_UbQ_OxRdtase_su1_CS"/>
</dbReference>
<reference evidence="7 8" key="1">
    <citation type="submission" date="2017-11" db="EMBL/GenBank/DDBJ databases">
        <title>Rhodohalobacter 15182 sp. nov., isolated from a salt lake.</title>
        <authorList>
            <person name="Han S."/>
        </authorList>
    </citation>
    <scope>NUCLEOTIDE SEQUENCE [LARGE SCALE GENOMIC DNA]</scope>
    <source>
        <strain evidence="7 8">15182</strain>
    </source>
</reference>
<feature type="transmembrane region" description="Helical" evidence="5">
    <location>
        <begin position="79"/>
        <end position="98"/>
    </location>
</feature>
<sequence length="333" mass="36571">MAEVTLTSYIVLGVGLFMLLNSAAIAVYAERRVAAFIQYRVGPNRVGPLGLLQPIADVLKLILKEDVTPDKGNKVLHTVAPMIPVVTALLTVAVIPFGEGLYATDINAGVLYLLAVASLGVYGVTLAGWASNSKYSLLGGLRAAAQMISYELPLGMAVASVVLFVGSLSVVDIAAAQENWWFAFLNPLGAIIFIIAAFAESNRTPFDLVEAEQELVGGFHTEYSSMKFGMFFLAEYMHVVINSMLMTTFFFGSYHLPFAGYWLPELSPLVKGILDVSVFTAKTAFFVFFFIWVRWTIPRFKYNQVMKLGWSRLLPLSIINFFVIAAILFFIVG</sequence>
<feature type="transmembrane region" description="Helical" evidence="5">
    <location>
        <begin position="236"/>
        <end position="256"/>
    </location>
</feature>
<comment type="caution">
    <text evidence="7">The sequence shown here is derived from an EMBL/GenBank/DDBJ whole genome shotgun (WGS) entry which is preliminary data.</text>
</comment>
<name>A0A2N0VKM4_9BACT</name>
<dbReference type="EC" id="7.1.1.-" evidence="5"/>
<dbReference type="AlphaFoldDB" id="A0A2N0VKM4"/>
<protein>
    <recommendedName>
        <fullName evidence="5">NADH-quinone oxidoreductase subunit H</fullName>
        <ecNumber evidence="5">7.1.1.-</ecNumber>
    </recommendedName>
    <alternativeName>
        <fullName evidence="5">NADH dehydrogenase I subunit H</fullName>
    </alternativeName>
    <alternativeName>
        <fullName evidence="5">NDH-1 subunit H</fullName>
    </alternativeName>
</protein>
<dbReference type="PANTHER" id="PTHR11432:SF3">
    <property type="entry name" value="NADH-UBIQUINONE OXIDOREDUCTASE CHAIN 1"/>
    <property type="match status" value="1"/>
</dbReference>
<keyword evidence="5" id="KW-0830">Ubiquinone</keyword>
<keyword evidence="2 5" id="KW-0812">Transmembrane</keyword>
<comment type="similarity">
    <text evidence="5 6">Belongs to the complex I subunit 1 family.</text>
</comment>
<comment type="subunit">
    <text evidence="5">NDH-1 is composed of 14 different subunits. Subunits NuoA, H, J, K, L, M, N constitute the membrane sector of the complex.</text>
</comment>
<feature type="transmembrane region" description="Helical" evidence="5">
    <location>
        <begin position="6"/>
        <end position="29"/>
    </location>
</feature>
<keyword evidence="5 6" id="KW-0520">NAD</keyword>
<feature type="transmembrane region" description="Helical" evidence="5">
    <location>
        <begin position="313"/>
        <end position="332"/>
    </location>
</feature>
<keyword evidence="4 5" id="KW-0472">Membrane</keyword>
<proteinExistence type="inferred from homology"/>
<evidence type="ECO:0000256" key="2">
    <source>
        <dbReference type="ARBA" id="ARBA00022692"/>
    </source>
</evidence>
<evidence type="ECO:0000256" key="5">
    <source>
        <dbReference type="HAMAP-Rule" id="MF_01350"/>
    </source>
</evidence>
<dbReference type="NCBIfam" id="NF004741">
    <property type="entry name" value="PRK06076.1-2"/>
    <property type="match status" value="1"/>
</dbReference>